<proteinExistence type="predicted"/>
<name>A0A9P3BEB6_9EURO</name>
<protein>
    <submittedName>
        <fullName evidence="1">Uncharacterized protein</fullName>
    </submittedName>
</protein>
<gene>
    <name evidence="1" type="ORF">Asppvi_008691</name>
</gene>
<dbReference type="GeneID" id="67007301"/>
<organism evidence="1 2">
    <name type="scientific">Aspergillus pseudoviridinutans</name>
    <dbReference type="NCBI Taxonomy" id="1517512"/>
    <lineage>
        <taxon>Eukaryota</taxon>
        <taxon>Fungi</taxon>
        <taxon>Dikarya</taxon>
        <taxon>Ascomycota</taxon>
        <taxon>Pezizomycotina</taxon>
        <taxon>Eurotiomycetes</taxon>
        <taxon>Eurotiomycetidae</taxon>
        <taxon>Eurotiales</taxon>
        <taxon>Aspergillaceae</taxon>
        <taxon>Aspergillus</taxon>
        <taxon>Aspergillus subgen. Fumigati</taxon>
    </lineage>
</organism>
<comment type="caution">
    <text evidence="1">The sequence shown here is derived from an EMBL/GenBank/DDBJ whole genome shotgun (WGS) entry which is preliminary data.</text>
</comment>
<dbReference type="Proteomes" id="UP001043456">
    <property type="component" value="Unassembled WGS sequence"/>
</dbReference>
<evidence type="ECO:0000313" key="1">
    <source>
        <dbReference type="EMBL" id="GIJ89746.1"/>
    </source>
</evidence>
<keyword evidence="2" id="KW-1185">Reference proteome</keyword>
<evidence type="ECO:0000313" key="2">
    <source>
        <dbReference type="Proteomes" id="UP001043456"/>
    </source>
</evidence>
<dbReference type="Gene3D" id="3.40.50.1110">
    <property type="entry name" value="SGNH hydrolase"/>
    <property type="match status" value="1"/>
</dbReference>
<dbReference type="EMBL" id="BHVY01000006">
    <property type="protein sequence ID" value="GIJ89746.1"/>
    <property type="molecule type" value="Genomic_DNA"/>
</dbReference>
<dbReference type="RefSeq" id="XP_043160492.1">
    <property type="nucleotide sequence ID" value="XM_043304557.1"/>
</dbReference>
<dbReference type="OrthoDB" id="1600564at2759"/>
<dbReference type="AlphaFoldDB" id="A0A9P3BEB6"/>
<dbReference type="InterPro" id="IPR036514">
    <property type="entry name" value="SGNH_hydro_sf"/>
</dbReference>
<accession>A0A9P3BEB6</accession>
<sequence length="218" mass="23700">MVLIPEIPTHMKPGTGTTAGGVNWVGYLTTAEYPSLVLSCDLAVGGAIIGGSLVGSTANDLVGSKRASAPWTSEDAVLHFGLGSMSTRRFTFAPVWTDVGCLLENSIGSAYYRTNASTFVPQLIGRLEDLVGDIYSSWGRKYLSINVPPTSRTPMFIKQGDWAVELSAAYLAVYNQQLAAMVERFKSSDWWNDYHPGTKYHQRQAEDTKASLVPLGAW</sequence>
<reference evidence="1 2" key="1">
    <citation type="submission" date="2018-10" db="EMBL/GenBank/DDBJ databases">
        <title>Pan-genome distribution and transcriptional activeness of fungal secondary metabolism genes in Aspergillus section Fumigati.</title>
        <authorList>
            <person name="Takahashi H."/>
            <person name="Umemura M."/>
            <person name="Ninomiya A."/>
            <person name="Kusuya Y."/>
            <person name="Urayama S."/>
            <person name="Shimizu M."/>
            <person name="Watanabe A."/>
            <person name="Kamei K."/>
            <person name="Yaguchi T."/>
            <person name="Hagiwara D."/>
        </authorList>
    </citation>
    <scope>NUCLEOTIDE SEQUENCE [LARGE SCALE GENOMIC DNA]</scope>
    <source>
        <strain evidence="1 2">IFM 55266</strain>
    </source>
</reference>